<gene>
    <name evidence="3" type="ORF">JGU71_00345</name>
</gene>
<evidence type="ECO:0000313" key="3">
    <source>
        <dbReference type="EMBL" id="MBJ8337320.1"/>
    </source>
</evidence>
<proteinExistence type="predicted"/>
<feature type="compositionally biased region" description="Basic and acidic residues" evidence="1">
    <location>
        <begin position="201"/>
        <end position="211"/>
    </location>
</feature>
<dbReference type="RefSeq" id="WP_199700922.1">
    <property type="nucleotide sequence ID" value="NZ_JAEMNV010000001.1"/>
</dbReference>
<evidence type="ECO:0000256" key="2">
    <source>
        <dbReference type="SAM" id="SignalP"/>
    </source>
</evidence>
<feature type="chain" id="PRO_5038909212" description="Lipoprotein" evidence="2">
    <location>
        <begin position="23"/>
        <end position="260"/>
    </location>
</feature>
<evidence type="ECO:0000256" key="1">
    <source>
        <dbReference type="SAM" id="MobiDB-lite"/>
    </source>
</evidence>
<dbReference type="AlphaFoldDB" id="A0A934U008"/>
<feature type="region of interest" description="Disordered" evidence="1">
    <location>
        <begin position="184"/>
        <end position="211"/>
    </location>
</feature>
<keyword evidence="2" id="KW-0732">Signal</keyword>
<sequence length="260" mass="27122">MRHLPIRIALATVAATGLTALAGCSSDDSPTATTTSTSAAASPAAAADAQSILDSIPSPFADAPRPADTYLGSVDGTNAYIAVVVSGDKAVAFVCDGATTWAWPAGSFDTSRLALADPNGTTVDAQVDGSTVTGTVRIGGTDHAFTAAPAQTNEGVYRTALDENGQTFTVGWIVREEGGRGLERSATGTLRNAVNISQDDGADRRQDEQNEQRRCEELERDLADARATLSALQARPREGGNIQMIALAQQRLDRLINDQC</sequence>
<reference evidence="3" key="1">
    <citation type="submission" date="2020-12" db="EMBL/GenBank/DDBJ databases">
        <title>Antrihabitans popcorni sp. nov. and Antrihabitans auranticaus sp. nov., isolated from a larva cave.</title>
        <authorList>
            <person name="Lee S.D."/>
            <person name="Kim I.S."/>
        </authorList>
    </citation>
    <scope>NUCLEOTIDE SEQUENCE</scope>
    <source>
        <strain evidence="3">YC3-6</strain>
    </source>
</reference>
<dbReference type="Proteomes" id="UP000655868">
    <property type="component" value="Unassembled WGS sequence"/>
</dbReference>
<evidence type="ECO:0000313" key="4">
    <source>
        <dbReference type="Proteomes" id="UP000655868"/>
    </source>
</evidence>
<keyword evidence="4" id="KW-1185">Reference proteome</keyword>
<comment type="caution">
    <text evidence="3">The sequence shown here is derived from an EMBL/GenBank/DDBJ whole genome shotgun (WGS) entry which is preliminary data.</text>
</comment>
<protein>
    <recommendedName>
        <fullName evidence="5">Lipoprotein</fullName>
    </recommendedName>
</protein>
<name>A0A934U008_9NOCA</name>
<evidence type="ECO:0008006" key="5">
    <source>
        <dbReference type="Google" id="ProtNLM"/>
    </source>
</evidence>
<organism evidence="3 4">
    <name type="scientific">Antrihabitans stalagmiti</name>
    <dbReference type="NCBI Taxonomy" id="2799499"/>
    <lineage>
        <taxon>Bacteria</taxon>
        <taxon>Bacillati</taxon>
        <taxon>Actinomycetota</taxon>
        <taxon>Actinomycetes</taxon>
        <taxon>Mycobacteriales</taxon>
        <taxon>Nocardiaceae</taxon>
        <taxon>Antrihabitans</taxon>
    </lineage>
</organism>
<feature type="signal peptide" evidence="2">
    <location>
        <begin position="1"/>
        <end position="22"/>
    </location>
</feature>
<dbReference type="EMBL" id="JAEMNV010000001">
    <property type="protein sequence ID" value="MBJ8337320.1"/>
    <property type="molecule type" value="Genomic_DNA"/>
</dbReference>
<feature type="compositionally biased region" description="Polar residues" evidence="1">
    <location>
        <begin position="186"/>
        <end position="198"/>
    </location>
</feature>
<dbReference type="PROSITE" id="PS51257">
    <property type="entry name" value="PROKAR_LIPOPROTEIN"/>
    <property type="match status" value="1"/>
</dbReference>
<accession>A0A934U008</accession>